<dbReference type="AlphaFoldDB" id="A0A5A7QV94"/>
<evidence type="ECO:0000313" key="1">
    <source>
        <dbReference type="EMBL" id="GER48999.1"/>
    </source>
</evidence>
<protein>
    <submittedName>
        <fullName evidence="1">Biotin synthase</fullName>
    </submittedName>
</protein>
<dbReference type="Proteomes" id="UP000325081">
    <property type="component" value="Unassembled WGS sequence"/>
</dbReference>
<name>A0A5A7QV94_STRAF</name>
<reference evidence="2" key="1">
    <citation type="journal article" date="2019" name="Curr. Biol.">
        <title>Genome Sequence of Striga asiatica Provides Insight into the Evolution of Plant Parasitism.</title>
        <authorList>
            <person name="Yoshida S."/>
            <person name="Kim S."/>
            <person name="Wafula E.K."/>
            <person name="Tanskanen J."/>
            <person name="Kim Y.M."/>
            <person name="Honaas L."/>
            <person name="Yang Z."/>
            <person name="Spallek T."/>
            <person name="Conn C.E."/>
            <person name="Ichihashi Y."/>
            <person name="Cheong K."/>
            <person name="Cui S."/>
            <person name="Der J.P."/>
            <person name="Gundlach H."/>
            <person name="Jiao Y."/>
            <person name="Hori C."/>
            <person name="Ishida J.K."/>
            <person name="Kasahara H."/>
            <person name="Kiba T."/>
            <person name="Kim M.S."/>
            <person name="Koo N."/>
            <person name="Laohavisit A."/>
            <person name="Lee Y.H."/>
            <person name="Lumba S."/>
            <person name="McCourt P."/>
            <person name="Mortimer J.C."/>
            <person name="Mutuku J.M."/>
            <person name="Nomura T."/>
            <person name="Sasaki-Sekimoto Y."/>
            <person name="Seto Y."/>
            <person name="Wang Y."/>
            <person name="Wakatake T."/>
            <person name="Sakakibara H."/>
            <person name="Demura T."/>
            <person name="Yamaguchi S."/>
            <person name="Yoneyama K."/>
            <person name="Manabe R.I."/>
            <person name="Nelson D.C."/>
            <person name="Schulman A.H."/>
            <person name="Timko M.P."/>
            <person name="dePamphilis C.W."/>
            <person name="Choi D."/>
            <person name="Shirasu K."/>
        </authorList>
    </citation>
    <scope>NUCLEOTIDE SEQUENCE [LARGE SCALE GENOMIC DNA]</scope>
    <source>
        <strain evidence="2">cv. UVA1</strain>
    </source>
</reference>
<proteinExistence type="predicted"/>
<dbReference type="EMBL" id="BKCP01008404">
    <property type="protein sequence ID" value="GER48999.1"/>
    <property type="molecule type" value="Genomic_DNA"/>
</dbReference>
<keyword evidence="2" id="KW-1185">Reference proteome</keyword>
<sequence length="123" mass="13651">MKEPNIFGEIELGLVSPVMEGSLVICSGSGLGRVEGAEPDTGSFVRVSNLGCPFAPRPLPHASVLSMMMVPSLKNSQWQNQYNFHNNIAYLHHVPFYHMATKTNNCRHQPPHLRPAHEPKPKP</sequence>
<gene>
    <name evidence="1" type="ORF">STAS_26208</name>
</gene>
<accession>A0A5A7QV94</accession>
<evidence type="ECO:0000313" key="2">
    <source>
        <dbReference type="Proteomes" id="UP000325081"/>
    </source>
</evidence>
<organism evidence="1 2">
    <name type="scientific">Striga asiatica</name>
    <name type="common">Asiatic witchweed</name>
    <name type="synonym">Buchnera asiatica</name>
    <dbReference type="NCBI Taxonomy" id="4170"/>
    <lineage>
        <taxon>Eukaryota</taxon>
        <taxon>Viridiplantae</taxon>
        <taxon>Streptophyta</taxon>
        <taxon>Embryophyta</taxon>
        <taxon>Tracheophyta</taxon>
        <taxon>Spermatophyta</taxon>
        <taxon>Magnoliopsida</taxon>
        <taxon>eudicotyledons</taxon>
        <taxon>Gunneridae</taxon>
        <taxon>Pentapetalae</taxon>
        <taxon>asterids</taxon>
        <taxon>lamiids</taxon>
        <taxon>Lamiales</taxon>
        <taxon>Orobanchaceae</taxon>
        <taxon>Buchnereae</taxon>
        <taxon>Striga</taxon>
    </lineage>
</organism>
<comment type="caution">
    <text evidence="1">The sequence shown here is derived from an EMBL/GenBank/DDBJ whole genome shotgun (WGS) entry which is preliminary data.</text>
</comment>